<dbReference type="AlphaFoldDB" id="A0A2N9HER5"/>
<dbReference type="EMBL" id="OIVN01003334">
    <property type="protein sequence ID" value="SPD10425.1"/>
    <property type="molecule type" value="Genomic_DNA"/>
</dbReference>
<proteinExistence type="predicted"/>
<gene>
    <name evidence="1" type="ORF">FSB_LOCUS38307</name>
</gene>
<protein>
    <submittedName>
        <fullName evidence="1">Uncharacterized protein</fullName>
    </submittedName>
</protein>
<evidence type="ECO:0000313" key="1">
    <source>
        <dbReference type="EMBL" id="SPD10425.1"/>
    </source>
</evidence>
<accession>A0A2N9HER5</accession>
<reference evidence="1" key="1">
    <citation type="submission" date="2018-02" db="EMBL/GenBank/DDBJ databases">
        <authorList>
            <person name="Cohen D.B."/>
            <person name="Kent A.D."/>
        </authorList>
    </citation>
    <scope>NUCLEOTIDE SEQUENCE</scope>
</reference>
<organism evidence="1">
    <name type="scientific">Fagus sylvatica</name>
    <name type="common">Beechnut</name>
    <dbReference type="NCBI Taxonomy" id="28930"/>
    <lineage>
        <taxon>Eukaryota</taxon>
        <taxon>Viridiplantae</taxon>
        <taxon>Streptophyta</taxon>
        <taxon>Embryophyta</taxon>
        <taxon>Tracheophyta</taxon>
        <taxon>Spermatophyta</taxon>
        <taxon>Magnoliopsida</taxon>
        <taxon>eudicotyledons</taxon>
        <taxon>Gunneridae</taxon>
        <taxon>Pentapetalae</taxon>
        <taxon>rosids</taxon>
        <taxon>fabids</taxon>
        <taxon>Fagales</taxon>
        <taxon>Fagaceae</taxon>
        <taxon>Fagus</taxon>
    </lineage>
</organism>
<name>A0A2N9HER5_FAGSY</name>
<sequence length="78" mass="7891">MASQPSDGGIRREVKAELGLKIRSAVGEQLDLGCDGGGLRRRSGCCANGGASGLQRWAGSGASGLWRWAGGGASGLWC</sequence>